<feature type="region of interest" description="Disordered" evidence="2">
    <location>
        <begin position="180"/>
        <end position="202"/>
    </location>
</feature>
<feature type="compositionally biased region" description="Pro residues" evidence="2">
    <location>
        <begin position="303"/>
        <end position="312"/>
    </location>
</feature>
<dbReference type="OrthoDB" id="1434354at2759"/>
<feature type="coiled-coil region" evidence="1">
    <location>
        <begin position="209"/>
        <end position="236"/>
    </location>
</feature>
<gene>
    <name evidence="3" type="ORF">PECAL_6P12310</name>
</gene>
<name>A0A8J2T207_9STRA</name>
<sequence>MMSEMQKARRAATAKRCLQGGGPPPTKEEERYSIGHALARAKTVATMAKIAGARWREHASGALMGAAPMTEPKFLKLVKDGGEVLQIPRRTAWTQAFSLRAGASLRWEFRVQSHDLGFALRRRAMQKGGSVEVDVVDSKRFPAGVAVAGDWTAIEPCTVVAAFDNAYSLLTPKRVVAKFSVNDPTPKPPTPVSSPPARAETAYTRRRDLAAQQREMAALSAKLDEAKVEGERLKELASAPTPKATNLDNWSDDWAAALGSGKKSKGFDDAPPAPSTRELLAFLDTYDDGQRPAFPDEVLPTDTFPPPPPTSPPLKEVPLDDRTGESTL</sequence>
<dbReference type="InterPro" id="IPR036598">
    <property type="entry name" value="GOLD_dom_sf"/>
</dbReference>
<dbReference type="Gene3D" id="2.60.120.680">
    <property type="entry name" value="GOLD domain"/>
    <property type="match status" value="1"/>
</dbReference>
<dbReference type="SUPFAM" id="SSF101576">
    <property type="entry name" value="Supernatant protein factor (SPF), C-terminal domain"/>
    <property type="match status" value="1"/>
</dbReference>
<keyword evidence="1" id="KW-0175">Coiled coil</keyword>
<evidence type="ECO:0000256" key="1">
    <source>
        <dbReference type="SAM" id="Coils"/>
    </source>
</evidence>
<proteinExistence type="predicted"/>
<comment type="caution">
    <text evidence="3">The sequence shown here is derived from an EMBL/GenBank/DDBJ whole genome shotgun (WGS) entry which is preliminary data.</text>
</comment>
<reference evidence="3" key="1">
    <citation type="submission" date="2021-11" db="EMBL/GenBank/DDBJ databases">
        <authorList>
            <consortium name="Genoscope - CEA"/>
            <person name="William W."/>
        </authorList>
    </citation>
    <scope>NUCLEOTIDE SEQUENCE</scope>
</reference>
<protein>
    <recommendedName>
        <fullName evidence="5">GOLD domain-containing protein</fullName>
    </recommendedName>
</protein>
<feature type="region of interest" description="Disordered" evidence="2">
    <location>
        <begin position="1"/>
        <end position="30"/>
    </location>
</feature>
<keyword evidence="4" id="KW-1185">Reference proteome</keyword>
<evidence type="ECO:0000256" key="2">
    <source>
        <dbReference type="SAM" id="MobiDB-lite"/>
    </source>
</evidence>
<organism evidence="3 4">
    <name type="scientific">Pelagomonas calceolata</name>
    <dbReference type="NCBI Taxonomy" id="35677"/>
    <lineage>
        <taxon>Eukaryota</taxon>
        <taxon>Sar</taxon>
        <taxon>Stramenopiles</taxon>
        <taxon>Ochrophyta</taxon>
        <taxon>Pelagophyceae</taxon>
        <taxon>Pelagomonadales</taxon>
        <taxon>Pelagomonadaceae</taxon>
        <taxon>Pelagomonas</taxon>
    </lineage>
</organism>
<dbReference type="Proteomes" id="UP000789595">
    <property type="component" value="Unassembled WGS sequence"/>
</dbReference>
<evidence type="ECO:0000313" key="3">
    <source>
        <dbReference type="EMBL" id="CAH0379603.1"/>
    </source>
</evidence>
<evidence type="ECO:0000313" key="4">
    <source>
        <dbReference type="Proteomes" id="UP000789595"/>
    </source>
</evidence>
<accession>A0A8J2T207</accession>
<feature type="compositionally biased region" description="Basic and acidic residues" evidence="2">
    <location>
        <begin position="317"/>
        <end position="328"/>
    </location>
</feature>
<evidence type="ECO:0008006" key="5">
    <source>
        <dbReference type="Google" id="ProtNLM"/>
    </source>
</evidence>
<feature type="region of interest" description="Disordered" evidence="2">
    <location>
        <begin position="285"/>
        <end position="328"/>
    </location>
</feature>
<dbReference type="AlphaFoldDB" id="A0A8J2T207"/>
<feature type="compositionally biased region" description="Pro residues" evidence="2">
    <location>
        <begin position="185"/>
        <end position="194"/>
    </location>
</feature>
<dbReference type="EMBL" id="CAKKNE010000006">
    <property type="protein sequence ID" value="CAH0379603.1"/>
    <property type="molecule type" value="Genomic_DNA"/>
</dbReference>